<dbReference type="PANTHER" id="PTHR43134:SF3">
    <property type="entry name" value="FLAGELLAR BIOSYNTHESIS PROTEIN FLHF"/>
    <property type="match status" value="1"/>
</dbReference>
<evidence type="ECO:0000259" key="15">
    <source>
        <dbReference type="SMART" id="SM00962"/>
    </source>
</evidence>
<evidence type="ECO:0000256" key="11">
    <source>
        <dbReference type="ARBA" id="ARBA00023225"/>
    </source>
</evidence>
<dbReference type="Gene3D" id="1.20.120.1380">
    <property type="entry name" value="Flagellar FlhF biosynthesis protein, N domain"/>
    <property type="match status" value="1"/>
</dbReference>
<comment type="function">
    <text evidence="12">Necessary for flagellar biosynthesis. May be involved in translocation of the flagellum.</text>
</comment>
<sequence length="383" mass="43183">MKIKQFEANTEKEAMLQVKEEFGKEALIVSVKNIKPRGIFKLFKHPCVQVTAALEDKEAAAANEKQIIDKTVLETEEKYDNIYHSKSIENIEDKLNKLEQIIRNGEKDNNLIIEKEQVSEKNIPLINLIYSQLIKNEVNEKVANKIMFGLNESLSKGNIKMNDLVSIIYKRIINELGDIETVDFTGTGPKIITFIGPTGVGKTTTIAKLASYFALNNDKSIGLITADTYRIAAVEQLRTFAKILNIPVEVVYNNEDIKSAIKRFEDKDLIIIDTAGRSHKNSEKLDDMEELLSLIPRNEVYLVLSVTTKYKDLISIAESYMNITDFKVIFTKLDESICVGNILNFRYKLGVKLSYVTFGQNVPDDITEVNPHNIAKSLLGGQG</sequence>
<evidence type="ECO:0000259" key="14">
    <source>
        <dbReference type="SMART" id="SM00382"/>
    </source>
</evidence>
<evidence type="ECO:0000256" key="3">
    <source>
        <dbReference type="ARBA" id="ARBA00014919"/>
    </source>
</evidence>
<keyword evidence="10" id="KW-0472">Membrane</keyword>
<keyword evidence="16" id="KW-0966">Cell projection</keyword>
<dbReference type="Proteomes" id="UP000677305">
    <property type="component" value="Chromosome"/>
</dbReference>
<comment type="subcellular location">
    <subcellularLocation>
        <location evidence="1">Cell membrane</location>
        <topology evidence="1">Peripheral membrane protein</topology>
        <orientation evidence="1">Cytoplasmic side</orientation>
    </subcellularLocation>
</comment>
<keyword evidence="16" id="KW-0282">Flagellum</keyword>
<keyword evidence="9" id="KW-0342">GTP-binding</keyword>
<dbReference type="SMART" id="SM00962">
    <property type="entry name" value="SRP54"/>
    <property type="match status" value="1"/>
</dbReference>
<evidence type="ECO:0000313" key="17">
    <source>
        <dbReference type="Proteomes" id="UP000677305"/>
    </source>
</evidence>
<dbReference type="GO" id="GO:0015031">
    <property type="term" value="P:protein transport"/>
    <property type="evidence" value="ECO:0007669"/>
    <property type="project" value="UniProtKB-KW"/>
</dbReference>
<dbReference type="GO" id="GO:0006614">
    <property type="term" value="P:SRP-dependent cotranslational protein targeting to membrane"/>
    <property type="evidence" value="ECO:0007669"/>
    <property type="project" value="UniProtKB-UniRule"/>
</dbReference>
<dbReference type="AlphaFoldDB" id="A0A8J8MEL5"/>
<dbReference type="SMART" id="SM00382">
    <property type="entry name" value="AAA"/>
    <property type="match status" value="1"/>
</dbReference>
<dbReference type="RefSeq" id="WP_113675200.1">
    <property type="nucleotide sequence ID" value="NZ_CP058561.1"/>
</dbReference>
<evidence type="ECO:0000256" key="12">
    <source>
        <dbReference type="ARBA" id="ARBA00025337"/>
    </source>
</evidence>
<organism evidence="16 17">
    <name type="scientific">Vallitalea guaymasensis</name>
    <dbReference type="NCBI Taxonomy" id="1185412"/>
    <lineage>
        <taxon>Bacteria</taxon>
        <taxon>Bacillati</taxon>
        <taxon>Bacillota</taxon>
        <taxon>Clostridia</taxon>
        <taxon>Lachnospirales</taxon>
        <taxon>Vallitaleaceae</taxon>
        <taxon>Vallitalea</taxon>
    </lineage>
</organism>
<feature type="domain" description="AAA+ ATPase" evidence="14">
    <location>
        <begin position="188"/>
        <end position="334"/>
    </location>
</feature>
<keyword evidence="6" id="KW-0547">Nucleotide-binding</keyword>
<evidence type="ECO:0000256" key="7">
    <source>
        <dbReference type="ARBA" id="ARBA00022795"/>
    </source>
</evidence>
<reference evidence="16 17" key="1">
    <citation type="submission" date="2020-07" db="EMBL/GenBank/DDBJ databases">
        <title>Vallitalea guaymasensis genome.</title>
        <authorList>
            <person name="Postec A."/>
        </authorList>
    </citation>
    <scope>NUCLEOTIDE SEQUENCE [LARGE SCALE GENOMIC DNA]</scope>
    <source>
        <strain evidence="16 17">Ra1766G1</strain>
    </source>
</reference>
<dbReference type="CDD" id="cd17873">
    <property type="entry name" value="FlhF"/>
    <property type="match status" value="1"/>
</dbReference>
<dbReference type="NCBIfam" id="TIGR03499">
    <property type="entry name" value="FlhF"/>
    <property type="match status" value="1"/>
</dbReference>
<proteinExistence type="inferred from homology"/>
<dbReference type="InterPro" id="IPR047040">
    <property type="entry name" value="FlhF__GTPase_dom"/>
</dbReference>
<keyword evidence="17" id="KW-1185">Reference proteome</keyword>
<dbReference type="InterPro" id="IPR003593">
    <property type="entry name" value="AAA+_ATPase"/>
</dbReference>
<keyword evidence="8" id="KW-0653">Protein transport</keyword>
<dbReference type="KEGG" id="vgu:HYG85_22040"/>
<evidence type="ECO:0000256" key="9">
    <source>
        <dbReference type="ARBA" id="ARBA00023134"/>
    </source>
</evidence>
<protein>
    <recommendedName>
        <fullName evidence="3 13">Flagellar biosynthesis protein FlhF</fullName>
    </recommendedName>
</protein>
<evidence type="ECO:0000256" key="4">
    <source>
        <dbReference type="ARBA" id="ARBA00022448"/>
    </source>
</evidence>
<keyword evidence="7" id="KW-1005">Bacterial flagellum biogenesis</keyword>
<evidence type="ECO:0000256" key="6">
    <source>
        <dbReference type="ARBA" id="ARBA00022741"/>
    </source>
</evidence>
<evidence type="ECO:0000256" key="1">
    <source>
        <dbReference type="ARBA" id="ARBA00004413"/>
    </source>
</evidence>
<dbReference type="OrthoDB" id="9778554at2"/>
<evidence type="ECO:0000256" key="2">
    <source>
        <dbReference type="ARBA" id="ARBA00008531"/>
    </source>
</evidence>
<dbReference type="EMBL" id="CP058561">
    <property type="protein sequence ID" value="QUH31458.1"/>
    <property type="molecule type" value="Genomic_DNA"/>
</dbReference>
<dbReference type="Gene3D" id="3.40.50.300">
    <property type="entry name" value="P-loop containing nucleotide triphosphate hydrolases"/>
    <property type="match status" value="1"/>
</dbReference>
<dbReference type="GO" id="GO:0044781">
    <property type="term" value="P:bacterial-type flagellum organization"/>
    <property type="evidence" value="ECO:0007669"/>
    <property type="project" value="UniProtKB-UniRule"/>
</dbReference>
<dbReference type="GO" id="GO:0005886">
    <property type="term" value="C:plasma membrane"/>
    <property type="evidence" value="ECO:0007669"/>
    <property type="project" value="UniProtKB-SubCell"/>
</dbReference>
<evidence type="ECO:0000313" key="16">
    <source>
        <dbReference type="EMBL" id="QUH31458.1"/>
    </source>
</evidence>
<dbReference type="GO" id="GO:0005047">
    <property type="term" value="F:signal recognition particle binding"/>
    <property type="evidence" value="ECO:0007669"/>
    <property type="project" value="TreeGrafter"/>
</dbReference>
<dbReference type="Pfam" id="PF00448">
    <property type="entry name" value="SRP54"/>
    <property type="match status" value="1"/>
</dbReference>
<dbReference type="InterPro" id="IPR020006">
    <property type="entry name" value="FlhF"/>
</dbReference>
<keyword evidence="5" id="KW-1003">Cell membrane</keyword>
<evidence type="ECO:0000256" key="13">
    <source>
        <dbReference type="NCBIfam" id="TIGR03499"/>
    </source>
</evidence>
<keyword evidence="11" id="KW-1006">Bacterial flagellum protein export</keyword>
<keyword evidence="16" id="KW-0969">Cilium</keyword>
<dbReference type="GO" id="GO:0003924">
    <property type="term" value="F:GTPase activity"/>
    <property type="evidence" value="ECO:0007669"/>
    <property type="project" value="UniProtKB-UniRule"/>
</dbReference>
<evidence type="ECO:0000256" key="5">
    <source>
        <dbReference type="ARBA" id="ARBA00022475"/>
    </source>
</evidence>
<dbReference type="GO" id="GO:0005525">
    <property type="term" value="F:GTP binding"/>
    <property type="evidence" value="ECO:0007669"/>
    <property type="project" value="UniProtKB-UniRule"/>
</dbReference>
<dbReference type="InterPro" id="IPR027417">
    <property type="entry name" value="P-loop_NTPase"/>
</dbReference>
<dbReference type="FunFam" id="3.40.50.300:FF:000695">
    <property type="entry name" value="Flagellar biosynthesis regulator FlhF"/>
    <property type="match status" value="1"/>
</dbReference>
<dbReference type="InterPro" id="IPR000897">
    <property type="entry name" value="SRP54_GTPase_dom"/>
</dbReference>
<accession>A0A8J8MEL5</accession>
<name>A0A8J8MEL5_9FIRM</name>
<evidence type="ECO:0000256" key="8">
    <source>
        <dbReference type="ARBA" id="ARBA00022927"/>
    </source>
</evidence>
<keyword evidence="4" id="KW-0813">Transport</keyword>
<feature type="domain" description="SRP54-type proteins GTP-binding" evidence="15">
    <location>
        <begin position="189"/>
        <end position="380"/>
    </location>
</feature>
<dbReference type="PANTHER" id="PTHR43134">
    <property type="entry name" value="SIGNAL RECOGNITION PARTICLE RECEPTOR SUBUNIT ALPHA"/>
    <property type="match status" value="1"/>
</dbReference>
<dbReference type="SUPFAM" id="SSF52540">
    <property type="entry name" value="P-loop containing nucleoside triphosphate hydrolases"/>
    <property type="match status" value="1"/>
</dbReference>
<gene>
    <name evidence="16" type="primary">flhF</name>
    <name evidence="16" type="ORF">HYG85_22040</name>
</gene>
<comment type="similarity">
    <text evidence="2">Belongs to the GTP-binding SRP family.</text>
</comment>
<evidence type="ECO:0000256" key="10">
    <source>
        <dbReference type="ARBA" id="ARBA00023136"/>
    </source>
</evidence>